<dbReference type="InterPro" id="IPR005017">
    <property type="entry name" value="OMPP1/FadL/TodX"/>
</dbReference>
<keyword evidence="7" id="KW-0998">Cell outer membrane</keyword>
<feature type="signal peptide" evidence="8">
    <location>
        <begin position="1"/>
        <end position="28"/>
    </location>
</feature>
<dbReference type="AlphaFoldDB" id="A0A5E4YXW3"/>
<dbReference type="RefSeq" id="WP_232036326.1">
    <property type="nucleotide sequence ID" value="NZ_CABPSL010000040.1"/>
</dbReference>
<keyword evidence="5 8" id="KW-0732">Signal</keyword>
<comment type="similarity">
    <text evidence="2">Belongs to the OmpP1/FadL family.</text>
</comment>
<evidence type="ECO:0000313" key="10">
    <source>
        <dbReference type="Proteomes" id="UP000384354"/>
    </source>
</evidence>
<organism evidence="9 10">
    <name type="scientific">Pandoraea cepalis</name>
    <dbReference type="NCBI Taxonomy" id="2508294"/>
    <lineage>
        <taxon>Bacteria</taxon>
        <taxon>Pseudomonadati</taxon>
        <taxon>Pseudomonadota</taxon>
        <taxon>Betaproteobacteria</taxon>
        <taxon>Burkholderiales</taxon>
        <taxon>Burkholderiaceae</taxon>
        <taxon>Pandoraea</taxon>
    </lineage>
</organism>
<evidence type="ECO:0000256" key="1">
    <source>
        <dbReference type="ARBA" id="ARBA00004571"/>
    </source>
</evidence>
<evidence type="ECO:0000256" key="7">
    <source>
        <dbReference type="ARBA" id="ARBA00023237"/>
    </source>
</evidence>
<dbReference type="GeneID" id="71059024"/>
<accession>A0A5E4YXW3</accession>
<reference evidence="9 10" key="1">
    <citation type="submission" date="2019-08" db="EMBL/GenBank/DDBJ databases">
        <authorList>
            <person name="Peeters C."/>
        </authorList>
    </citation>
    <scope>NUCLEOTIDE SEQUENCE [LARGE SCALE GENOMIC DNA]</scope>
    <source>
        <strain evidence="9 10">LMG 31106</strain>
    </source>
</reference>
<proteinExistence type="inferred from homology"/>
<evidence type="ECO:0000256" key="6">
    <source>
        <dbReference type="ARBA" id="ARBA00023136"/>
    </source>
</evidence>
<dbReference type="GO" id="GO:0015483">
    <property type="term" value="F:long-chain fatty acid transporting porin activity"/>
    <property type="evidence" value="ECO:0007669"/>
    <property type="project" value="TreeGrafter"/>
</dbReference>
<protein>
    <submittedName>
        <fullName evidence="9">Outer membrane protein P1</fullName>
    </submittedName>
</protein>
<keyword evidence="4" id="KW-0812">Transmembrane</keyword>
<dbReference type="Pfam" id="PF03349">
    <property type="entry name" value="Toluene_X"/>
    <property type="match status" value="1"/>
</dbReference>
<dbReference type="PANTHER" id="PTHR35093:SF8">
    <property type="entry name" value="OUTER MEMBRANE PROTEIN NMB0088-RELATED"/>
    <property type="match status" value="1"/>
</dbReference>
<evidence type="ECO:0000256" key="5">
    <source>
        <dbReference type="ARBA" id="ARBA00022729"/>
    </source>
</evidence>
<dbReference type="EMBL" id="CABPSL010000040">
    <property type="protein sequence ID" value="VVE52743.1"/>
    <property type="molecule type" value="Genomic_DNA"/>
</dbReference>
<feature type="chain" id="PRO_5022688365" evidence="8">
    <location>
        <begin position="29"/>
        <end position="464"/>
    </location>
</feature>
<sequence length="464" mass="48672">MKTNQSCVAVRVIVGFSVALFAMGNANATDVFNLEGYGPVSRAMGGTGVAYDIGAAAMMENPATLGLMEHGAYLDFGLDVISTDINIRNATTGESVSSGNHGNNNGPYFAPEAAFVYRAGKYAFGVGVFAAGGLGTQYGGSSFLSRTTTNGISTGFDNFSRLLVLRIPFAMSYDITDKLTVGGSLDAVWTSLNLGMLLDASQIGTLAAQHRASGSLLPALASVPGLSGGYINFAHNGIVGGGADAWGIGGKLGLTYRLTPDTVFGLAYNFKTHVGDLGGHATLSAVSSVAGNIPLDGQITVHSFEMPAQFTAGISHRFNDHWSISADYQRVFLASVFKDINVSFVQSGTGANLNLSLPQNYRDINVFGVGAEYRYNASLAFRAGFHYAQEAIPNNMLLAAIAAIPTTTLTGGVSYAFSKDNKIDLGVSFALQKTLTNTSQPNTSVPIKVTHSQINAAVAWQKRF</sequence>
<gene>
    <name evidence="9" type="primary">ompP1</name>
    <name evidence="9" type="ORF">PCE31106_04773</name>
</gene>
<dbReference type="Gene3D" id="2.40.160.60">
    <property type="entry name" value="Outer membrane protein transport protein (OMPP1/FadL/TodX)"/>
    <property type="match status" value="1"/>
</dbReference>
<dbReference type="PANTHER" id="PTHR35093">
    <property type="entry name" value="OUTER MEMBRANE PROTEIN NMB0088-RELATED"/>
    <property type="match status" value="1"/>
</dbReference>
<evidence type="ECO:0000256" key="8">
    <source>
        <dbReference type="SAM" id="SignalP"/>
    </source>
</evidence>
<evidence type="ECO:0000313" key="9">
    <source>
        <dbReference type="EMBL" id="VVE52743.1"/>
    </source>
</evidence>
<keyword evidence="6" id="KW-0472">Membrane</keyword>
<evidence type="ECO:0000256" key="4">
    <source>
        <dbReference type="ARBA" id="ARBA00022692"/>
    </source>
</evidence>
<name>A0A5E4YXW3_9BURK</name>
<comment type="subcellular location">
    <subcellularLocation>
        <location evidence="1">Cell outer membrane</location>
        <topology evidence="1">Multi-pass membrane protein</topology>
    </subcellularLocation>
</comment>
<evidence type="ECO:0000256" key="2">
    <source>
        <dbReference type="ARBA" id="ARBA00008163"/>
    </source>
</evidence>
<dbReference type="SUPFAM" id="SSF56935">
    <property type="entry name" value="Porins"/>
    <property type="match status" value="1"/>
</dbReference>
<dbReference type="Proteomes" id="UP000384354">
    <property type="component" value="Unassembled WGS sequence"/>
</dbReference>
<keyword evidence="3" id="KW-1134">Transmembrane beta strand</keyword>
<dbReference type="GO" id="GO:0009279">
    <property type="term" value="C:cell outer membrane"/>
    <property type="evidence" value="ECO:0007669"/>
    <property type="project" value="UniProtKB-SubCell"/>
</dbReference>
<evidence type="ECO:0000256" key="3">
    <source>
        <dbReference type="ARBA" id="ARBA00022452"/>
    </source>
</evidence>